<dbReference type="Proteomes" id="UP000821853">
    <property type="component" value="Unassembled WGS sequence"/>
</dbReference>
<evidence type="ECO:0000313" key="3">
    <source>
        <dbReference type="Proteomes" id="UP000821853"/>
    </source>
</evidence>
<accession>A0A9J6GTH3</accession>
<proteinExistence type="predicted"/>
<sequence>MVWNAVVLHGGAQLQETRSVHPSGGPLTKIQKMWNSRCIAIEDPFELHHNIGIVVPQKMHIYIMNGFIKERSLFRTPTDKLPASYSTHADYFFDSRQLTDGQRPSDRVSVVQQDWPPRQGVPATAGSRH</sequence>
<dbReference type="VEuPathDB" id="VectorBase:HLOH_058373"/>
<comment type="caution">
    <text evidence="2">The sequence shown here is derived from an EMBL/GenBank/DDBJ whole genome shotgun (WGS) entry which is preliminary data.</text>
</comment>
<name>A0A9J6GTH3_HAELO</name>
<organism evidence="2 3">
    <name type="scientific">Haemaphysalis longicornis</name>
    <name type="common">Bush tick</name>
    <dbReference type="NCBI Taxonomy" id="44386"/>
    <lineage>
        <taxon>Eukaryota</taxon>
        <taxon>Metazoa</taxon>
        <taxon>Ecdysozoa</taxon>
        <taxon>Arthropoda</taxon>
        <taxon>Chelicerata</taxon>
        <taxon>Arachnida</taxon>
        <taxon>Acari</taxon>
        <taxon>Parasitiformes</taxon>
        <taxon>Ixodida</taxon>
        <taxon>Ixodoidea</taxon>
        <taxon>Ixodidae</taxon>
        <taxon>Haemaphysalinae</taxon>
        <taxon>Haemaphysalis</taxon>
    </lineage>
</organism>
<dbReference type="PANTHER" id="PTHR12271">
    <property type="entry name" value="POLY A POLYMERASE CID PAP -RELATED"/>
    <property type="match status" value="1"/>
</dbReference>
<feature type="region of interest" description="Disordered" evidence="1">
    <location>
        <begin position="96"/>
        <end position="129"/>
    </location>
</feature>
<dbReference type="PANTHER" id="PTHR12271:SF66">
    <property type="entry name" value="TERMINAL URIDYLYLTRANSFERASE TAILOR"/>
    <property type="match status" value="1"/>
</dbReference>
<protein>
    <submittedName>
        <fullName evidence="2">Uncharacterized protein</fullName>
    </submittedName>
</protein>
<dbReference type="EMBL" id="JABSTR010000008">
    <property type="protein sequence ID" value="KAH9378161.1"/>
    <property type="molecule type" value="Genomic_DNA"/>
</dbReference>
<evidence type="ECO:0000313" key="2">
    <source>
        <dbReference type="EMBL" id="KAH9378161.1"/>
    </source>
</evidence>
<dbReference type="SUPFAM" id="SSF81631">
    <property type="entry name" value="PAP/OAS1 substrate-binding domain"/>
    <property type="match status" value="1"/>
</dbReference>
<reference evidence="2 3" key="1">
    <citation type="journal article" date="2020" name="Cell">
        <title>Large-Scale Comparative Analyses of Tick Genomes Elucidate Their Genetic Diversity and Vector Capacities.</title>
        <authorList>
            <consortium name="Tick Genome and Microbiome Consortium (TIGMIC)"/>
            <person name="Jia N."/>
            <person name="Wang J."/>
            <person name="Shi W."/>
            <person name="Du L."/>
            <person name="Sun Y."/>
            <person name="Zhan W."/>
            <person name="Jiang J.F."/>
            <person name="Wang Q."/>
            <person name="Zhang B."/>
            <person name="Ji P."/>
            <person name="Bell-Sakyi L."/>
            <person name="Cui X.M."/>
            <person name="Yuan T.T."/>
            <person name="Jiang B.G."/>
            <person name="Yang W.F."/>
            <person name="Lam T.T."/>
            <person name="Chang Q.C."/>
            <person name="Ding S.J."/>
            <person name="Wang X.J."/>
            <person name="Zhu J.G."/>
            <person name="Ruan X.D."/>
            <person name="Zhao L."/>
            <person name="Wei J.T."/>
            <person name="Ye R.Z."/>
            <person name="Que T.C."/>
            <person name="Du C.H."/>
            <person name="Zhou Y.H."/>
            <person name="Cheng J.X."/>
            <person name="Dai P.F."/>
            <person name="Guo W.B."/>
            <person name="Han X.H."/>
            <person name="Huang E.J."/>
            <person name="Li L.F."/>
            <person name="Wei W."/>
            <person name="Gao Y.C."/>
            <person name="Liu J.Z."/>
            <person name="Shao H.Z."/>
            <person name="Wang X."/>
            <person name="Wang C.C."/>
            <person name="Yang T.C."/>
            <person name="Huo Q.B."/>
            <person name="Li W."/>
            <person name="Chen H.Y."/>
            <person name="Chen S.E."/>
            <person name="Zhou L.G."/>
            <person name="Ni X.B."/>
            <person name="Tian J.H."/>
            <person name="Sheng Y."/>
            <person name="Liu T."/>
            <person name="Pan Y.S."/>
            <person name="Xia L.Y."/>
            <person name="Li J."/>
            <person name="Zhao F."/>
            <person name="Cao W.C."/>
        </authorList>
    </citation>
    <scope>NUCLEOTIDE SEQUENCE [LARGE SCALE GENOMIC DNA]</scope>
    <source>
        <strain evidence="2">HaeL-2018</strain>
    </source>
</reference>
<gene>
    <name evidence="2" type="ORF">HPB48_011941</name>
</gene>
<dbReference type="AlphaFoldDB" id="A0A9J6GTH3"/>
<evidence type="ECO:0000256" key="1">
    <source>
        <dbReference type="SAM" id="MobiDB-lite"/>
    </source>
</evidence>
<dbReference type="GO" id="GO:0050265">
    <property type="term" value="F:RNA uridylyltransferase activity"/>
    <property type="evidence" value="ECO:0007669"/>
    <property type="project" value="TreeGrafter"/>
</dbReference>
<dbReference type="Gene3D" id="1.10.1410.10">
    <property type="match status" value="1"/>
</dbReference>
<keyword evidence="3" id="KW-1185">Reference proteome</keyword>
<dbReference type="OrthoDB" id="407432at2759"/>
<dbReference type="GO" id="GO:0031123">
    <property type="term" value="P:RNA 3'-end processing"/>
    <property type="evidence" value="ECO:0007669"/>
    <property type="project" value="TreeGrafter"/>
</dbReference>